<dbReference type="GeneID" id="28758033"/>
<dbReference type="GO" id="GO:0020037">
    <property type="term" value="F:heme binding"/>
    <property type="evidence" value="ECO:0007669"/>
    <property type="project" value="InterPro"/>
</dbReference>
<dbReference type="SUPFAM" id="SSF48264">
    <property type="entry name" value="Cytochrome P450"/>
    <property type="match status" value="1"/>
</dbReference>
<dbReference type="RefSeq" id="XP_018034669.1">
    <property type="nucleotide sequence ID" value="XM_018174547.1"/>
</dbReference>
<dbReference type="OrthoDB" id="3366823at2759"/>
<dbReference type="Gene3D" id="1.10.630.10">
    <property type="entry name" value="Cytochrome P450"/>
    <property type="match status" value="1"/>
</dbReference>
<dbReference type="Proteomes" id="UP000077069">
    <property type="component" value="Unassembled WGS sequence"/>
</dbReference>
<dbReference type="STRING" id="1460663.A0A177C978"/>
<evidence type="ECO:0000256" key="4">
    <source>
        <dbReference type="ARBA" id="ARBA00023004"/>
    </source>
</evidence>
<keyword evidence="6" id="KW-0503">Monooxygenase</keyword>
<dbReference type="EMBL" id="KV441553">
    <property type="protein sequence ID" value="OAG04304.1"/>
    <property type="molecule type" value="Genomic_DNA"/>
</dbReference>
<dbReference type="GO" id="GO:0004497">
    <property type="term" value="F:monooxygenase activity"/>
    <property type="evidence" value="ECO:0007669"/>
    <property type="project" value="UniProtKB-KW"/>
</dbReference>
<keyword evidence="8" id="KW-1185">Reference proteome</keyword>
<protein>
    <submittedName>
        <fullName evidence="7">Cytochrome P450</fullName>
    </submittedName>
</protein>
<sequence length="483" mass="54199">MIDLSRKKSRYYVELWEQSRMPACTIRLPGARLYVINETSLIPSVQRQYKTLAFPPLQAKLAMNVCGSSQTANDILNTNVNGDEGFWGYSITHYKAIHPPLFPGPGLDAMNRVMAQKITTSLERIQSSEVFRLFDFVKREVTRATTDSVYGDQNPFRDPAIVEAFWEFQEGVMGLLMGLPPSFVRDSFNAREFMAKRFVQYFNEGGHEQGSALIKARYAHSMEHKIPVEDIARFETAGAIAILTNTSPACFWLLYHLYSSPSALEDCRRELGTILSENTNKTQGGGSGITITLDLTQAKTSCPTLLSSLQEVLRLHSVGISTRQVMEDHILDGKYLLKKGGTVMIPAPVQHQDAATWGANVHSFDHRRFFPSAKRPNPIAFRGFGGGTTLCPGRHFASTEIFAFTALMILRFDMHPVDGKWKELTTNKASLWEVTPRPDEDLVVKLIPRDGFDLNVKWEVLVTDSDKSMPLAAEDMDALRHSE</sequence>
<dbReference type="InterPro" id="IPR053007">
    <property type="entry name" value="CYP450_monoxygenase_sec-met"/>
</dbReference>
<name>A0A177C978_9PLEO</name>
<keyword evidence="3 5" id="KW-0479">Metal-binding</keyword>
<dbReference type="PRINTS" id="PR00465">
    <property type="entry name" value="EP450IV"/>
</dbReference>
<reference evidence="7 8" key="1">
    <citation type="submission" date="2016-05" db="EMBL/GenBank/DDBJ databases">
        <title>Comparative analysis of secretome profiles of manganese(II)-oxidizing ascomycete fungi.</title>
        <authorList>
            <consortium name="DOE Joint Genome Institute"/>
            <person name="Zeiner C.A."/>
            <person name="Purvine S.O."/>
            <person name="Zink E.M."/>
            <person name="Wu S."/>
            <person name="Pasa-Tolic L."/>
            <person name="Chaput D.L."/>
            <person name="Haridas S."/>
            <person name="Grigoriev I.V."/>
            <person name="Santelli C.M."/>
            <person name="Hansel C.M."/>
        </authorList>
    </citation>
    <scope>NUCLEOTIDE SEQUENCE [LARGE SCALE GENOMIC DNA]</scope>
    <source>
        <strain evidence="7 8">AP3s5-JAC2a</strain>
    </source>
</reference>
<dbReference type="PANTHER" id="PTHR47582:SF1">
    <property type="entry name" value="P450, PUTATIVE (EUROFUNG)-RELATED"/>
    <property type="match status" value="1"/>
</dbReference>
<evidence type="ECO:0000256" key="3">
    <source>
        <dbReference type="ARBA" id="ARBA00022723"/>
    </source>
</evidence>
<dbReference type="PANTHER" id="PTHR47582">
    <property type="entry name" value="P450, PUTATIVE (EUROFUNG)-RELATED"/>
    <property type="match status" value="1"/>
</dbReference>
<comment type="cofactor">
    <cofactor evidence="1 5">
        <name>heme</name>
        <dbReference type="ChEBI" id="CHEBI:30413"/>
    </cofactor>
</comment>
<dbReference type="InParanoid" id="A0A177C978"/>
<comment type="similarity">
    <text evidence="2 6">Belongs to the cytochrome P450 family.</text>
</comment>
<proteinExistence type="inferred from homology"/>
<evidence type="ECO:0000313" key="8">
    <source>
        <dbReference type="Proteomes" id="UP000077069"/>
    </source>
</evidence>
<keyword evidence="4 5" id="KW-0408">Iron</keyword>
<evidence type="ECO:0000313" key="7">
    <source>
        <dbReference type="EMBL" id="OAG04304.1"/>
    </source>
</evidence>
<dbReference type="Pfam" id="PF00067">
    <property type="entry name" value="p450"/>
    <property type="match status" value="1"/>
</dbReference>
<dbReference type="InterPro" id="IPR002403">
    <property type="entry name" value="Cyt_P450_E_grp-IV"/>
</dbReference>
<accession>A0A177C978</accession>
<dbReference type="InterPro" id="IPR001128">
    <property type="entry name" value="Cyt_P450"/>
</dbReference>
<evidence type="ECO:0000256" key="5">
    <source>
        <dbReference type="PIRSR" id="PIRSR602403-1"/>
    </source>
</evidence>
<dbReference type="PROSITE" id="PS00086">
    <property type="entry name" value="CYTOCHROME_P450"/>
    <property type="match status" value="1"/>
</dbReference>
<evidence type="ECO:0000256" key="1">
    <source>
        <dbReference type="ARBA" id="ARBA00001971"/>
    </source>
</evidence>
<gene>
    <name evidence="7" type="ORF">CC84DRAFT_1094051</name>
</gene>
<dbReference type="AlphaFoldDB" id="A0A177C978"/>
<dbReference type="GO" id="GO:0005506">
    <property type="term" value="F:iron ion binding"/>
    <property type="evidence" value="ECO:0007669"/>
    <property type="project" value="InterPro"/>
</dbReference>
<dbReference type="InterPro" id="IPR017972">
    <property type="entry name" value="Cyt_P450_CS"/>
</dbReference>
<feature type="binding site" description="axial binding residue" evidence="5">
    <location>
        <position position="391"/>
    </location>
    <ligand>
        <name>heme</name>
        <dbReference type="ChEBI" id="CHEBI:30413"/>
    </ligand>
    <ligandPart>
        <name>Fe</name>
        <dbReference type="ChEBI" id="CHEBI:18248"/>
    </ligandPart>
</feature>
<organism evidence="7 8">
    <name type="scientific">Paraphaeosphaeria sporulosa</name>
    <dbReference type="NCBI Taxonomy" id="1460663"/>
    <lineage>
        <taxon>Eukaryota</taxon>
        <taxon>Fungi</taxon>
        <taxon>Dikarya</taxon>
        <taxon>Ascomycota</taxon>
        <taxon>Pezizomycotina</taxon>
        <taxon>Dothideomycetes</taxon>
        <taxon>Pleosporomycetidae</taxon>
        <taxon>Pleosporales</taxon>
        <taxon>Massarineae</taxon>
        <taxon>Didymosphaeriaceae</taxon>
        <taxon>Paraphaeosphaeria</taxon>
    </lineage>
</organism>
<dbReference type="CDD" id="cd11040">
    <property type="entry name" value="CYP7_CYP8-like"/>
    <property type="match status" value="1"/>
</dbReference>
<evidence type="ECO:0000256" key="6">
    <source>
        <dbReference type="RuleBase" id="RU000461"/>
    </source>
</evidence>
<dbReference type="InterPro" id="IPR036396">
    <property type="entry name" value="Cyt_P450_sf"/>
</dbReference>
<keyword evidence="6" id="KW-0560">Oxidoreductase</keyword>
<evidence type="ECO:0000256" key="2">
    <source>
        <dbReference type="ARBA" id="ARBA00010617"/>
    </source>
</evidence>
<keyword evidence="5 6" id="KW-0349">Heme</keyword>
<dbReference type="GO" id="GO:0016705">
    <property type="term" value="F:oxidoreductase activity, acting on paired donors, with incorporation or reduction of molecular oxygen"/>
    <property type="evidence" value="ECO:0007669"/>
    <property type="project" value="InterPro"/>
</dbReference>